<keyword evidence="1" id="KW-0238">DNA-binding</keyword>
<dbReference type="InterPro" id="IPR050807">
    <property type="entry name" value="TransReg_Diox_bact_type"/>
</dbReference>
<keyword evidence="4" id="KW-1185">Reference proteome</keyword>
<dbReference type="InterPro" id="IPR001387">
    <property type="entry name" value="Cro/C1-type_HTH"/>
</dbReference>
<comment type="caution">
    <text evidence="3">The sequence shown here is derived from an EMBL/GenBank/DDBJ whole genome shotgun (WGS) entry which is preliminary data.</text>
</comment>
<evidence type="ECO:0000313" key="4">
    <source>
        <dbReference type="Proteomes" id="UP001596143"/>
    </source>
</evidence>
<organism evidence="3 4">
    <name type="scientific">Aliibacillus thermotolerans</name>
    <dbReference type="NCBI Taxonomy" id="1834418"/>
    <lineage>
        <taxon>Bacteria</taxon>
        <taxon>Bacillati</taxon>
        <taxon>Bacillota</taxon>
        <taxon>Bacilli</taxon>
        <taxon>Bacillales</taxon>
        <taxon>Bacillaceae</taxon>
        <taxon>Aliibacillus</taxon>
    </lineage>
</organism>
<dbReference type="Pfam" id="PF01381">
    <property type="entry name" value="HTH_3"/>
    <property type="match status" value="1"/>
</dbReference>
<dbReference type="EMBL" id="JBHSPF010000070">
    <property type="protein sequence ID" value="MFC5629866.1"/>
    <property type="molecule type" value="Genomic_DNA"/>
</dbReference>
<dbReference type="Gene3D" id="1.10.260.40">
    <property type="entry name" value="lambda repressor-like DNA-binding domains"/>
    <property type="match status" value="2"/>
</dbReference>
<dbReference type="SMART" id="SM00530">
    <property type="entry name" value="HTH_XRE"/>
    <property type="match status" value="2"/>
</dbReference>
<feature type="domain" description="HTH cro/C1-type" evidence="2">
    <location>
        <begin position="127"/>
        <end position="154"/>
    </location>
</feature>
<evidence type="ECO:0000259" key="2">
    <source>
        <dbReference type="PROSITE" id="PS50943"/>
    </source>
</evidence>
<dbReference type="SUPFAM" id="SSF47413">
    <property type="entry name" value="lambda repressor-like DNA-binding domains"/>
    <property type="match status" value="2"/>
</dbReference>
<evidence type="ECO:0000256" key="1">
    <source>
        <dbReference type="ARBA" id="ARBA00023125"/>
    </source>
</evidence>
<dbReference type="CDD" id="cd00093">
    <property type="entry name" value="HTH_XRE"/>
    <property type="match status" value="2"/>
</dbReference>
<reference evidence="4" key="1">
    <citation type="journal article" date="2019" name="Int. J. Syst. Evol. Microbiol.">
        <title>The Global Catalogue of Microorganisms (GCM) 10K type strain sequencing project: providing services to taxonomists for standard genome sequencing and annotation.</title>
        <authorList>
            <consortium name="The Broad Institute Genomics Platform"/>
            <consortium name="The Broad Institute Genome Sequencing Center for Infectious Disease"/>
            <person name="Wu L."/>
            <person name="Ma J."/>
        </authorList>
    </citation>
    <scope>NUCLEOTIDE SEQUENCE [LARGE SCALE GENOMIC DNA]</scope>
    <source>
        <strain evidence="4">CGMCC 1.15790</strain>
    </source>
</reference>
<evidence type="ECO:0000313" key="3">
    <source>
        <dbReference type="EMBL" id="MFC5629866.1"/>
    </source>
</evidence>
<dbReference type="Proteomes" id="UP001596143">
    <property type="component" value="Unassembled WGS sequence"/>
</dbReference>
<name>A0ABW0UD54_9BACI</name>
<dbReference type="RefSeq" id="WP_270895613.1">
    <property type="nucleotide sequence ID" value="NZ_JBHSPF010000070.1"/>
</dbReference>
<dbReference type="PANTHER" id="PTHR46797">
    <property type="entry name" value="HTH-TYPE TRANSCRIPTIONAL REGULATOR"/>
    <property type="match status" value="1"/>
</dbReference>
<proteinExistence type="predicted"/>
<dbReference type="PROSITE" id="PS50943">
    <property type="entry name" value="HTH_CROC1"/>
    <property type="match status" value="2"/>
</dbReference>
<gene>
    <name evidence="3" type="ORF">ACFPTR_13515</name>
</gene>
<dbReference type="InterPro" id="IPR010982">
    <property type="entry name" value="Lambda_DNA-bd_dom_sf"/>
</dbReference>
<feature type="domain" description="HTH cro/C1-type" evidence="2">
    <location>
        <begin position="10"/>
        <end position="65"/>
    </location>
</feature>
<dbReference type="PANTHER" id="PTHR46797:SF1">
    <property type="entry name" value="METHYLPHOSPHONATE SYNTHASE"/>
    <property type="match status" value="1"/>
</dbReference>
<sequence>MKKQTLGKYVYEKRLQNNYSLRDLGDITGLSYSYIHSIEKDKVIPSREVILQLAEGLKGALPDEMLRLGGLLPENEKEKKDLRIDRELFTKRLRESIEKSGWSIDALSVKTGIDAHFIERWQKEYPYETSRDTVPNLIQLYKLANALEVTPDYLVGYTDHPEDYHPAAPRPKNLRHILATETLMFDHIPLDDKDKEKLTKIIYAVFGDTTEEEK</sequence>
<accession>A0ABW0UD54</accession>
<protein>
    <submittedName>
        <fullName evidence="3">Helix-turn-helix domain-containing protein</fullName>
    </submittedName>
</protein>